<gene>
    <name evidence="1" type="ORF">OED52_19745</name>
</gene>
<organism evidence="1 2">
    <name type="scientific">Rhodococcus sacchari</name>
    <dbReference type="NCBI Taxonomy" id="2962047"/>
    <lineage>
        <taxon>Bacteria</taxon>
        <taxon>Bacillati</taxon>
        <taxon>Actinomycetota</taxon>
        <taxon>Actinomycetes</taxon>
        <taxon>Mycobacteriales</taxon>
        <taxon>Nocardiaceae</taxon>
        <taxon>Rhodococcus</taxon>
    </lineage>
</organism>
<proteinExistence type="predicted"/>
<protein>
    <submittedName>
        <fullName evidence="1">FUSC family protein</fullName>
    </submittedName>
</protein>
<sequence>MLLLRPTVDRARLHHARAALAHSVSATAWRDALEMRRPDPTVAVALRVGLATTIALVGGGLLGYTHVAGFAALGALSSAFLRYEPYPSRAVRLPWVGAGITAYTALGAALGALGAPMELQILVISLGAGLAFWLFTAFRLVGPGPVILVFAAAGASGFAADWADVRLVTTAAALGAVAGWVVAMAPALYNPYSPARIAVARALAAVSSLETQGAQAVPAARQSIVRAREVVGACARRDDDHIRELLALLDAAETVVDEGSHETVAERCDDFLRFEAELRKARRDIDIPHVDARGTRVPSAVRGSVGEGFERLTEQAVLAGTGRIVLASLFAAQLAVLCGLGHPLWASMGAMAALQGLNYRNTVQRAHQRMMGNVGGAVVAAVLLALDLGYWPLVVAAVVFQTMAELFVLRNYGLTSVCVTAMALLLTGLGGDAGTELAVDRVGDTLIGVAVGVIVAAVTIRRDDRHHLVA</sequence>
<reference evidence="1" key="1">
    <citation type="submission" date="2022-10" db="EMBL/GenBank/DDBJ databases">
        <title>Rhodococcus ferula Z13 complete genome.</title>
        <authorList>
            <person name="Long X."/>
            <person name="Zang M."/>
        </authorList>
    </citation>
    <scope>NUCLEOTIDE SEQUENCE</scope>
    <source>
        <strain evidence="1">Z13</strain>
    </source>
</reference>
<evidence type="ECO:0000313" key="1">
    <source>
        <dbReference type="EMBL" id="UYP18837.1"/>
    </source>
</evidence>
<dbReference type="EMBL" id="CP107551">
    <property type="protein sequence ID" value="UYP18837.1"/>
    <property type="molecule type" value="Genomic_DNA"/>
</dbReference>
<evidence type="ECO:0000313" key="2">
    <source>
        <dbReference type="Proteomes" id="UP001156484"/>
    </source>
</evidence>
<keyword evidence="2" id="KW-1185">Reference proteome</keyword>
<dbReference type="Proteomes" id="UP001156484">
    <property type="component" value="Chromosome"/>
</dbReference>
<name>A0ACD4DFQ7_9NOCA</name>
<accession>A0ACD4DFQ7</accession>